<dbReference type="InterPro" id="IPR021183">
    <property type="entry name" value="NatA_aux_su"/>
</dbReference>
<keyword evidence="1" id="KW-0677">Repeat</keyword>
<protein>
    <submittedName>
        <fullName evidence="5">Uncharacterized protein</fullName>
    </submittedName>
</protein>
<sequence length="957" mass="105743">MAVGVAAAIPDNRKLSKKEHDLFRSIVKFYETKQYKKGLKAADSILRKYPSHGETQAMKGLILNCMERKEEAYELVKQGLRNDVRSHVCWHVFGLLHRSDRNHGEAIKCYLNALRIDTSNMQILKDLANLQVQMRDLDGFVETRRKILSENCKLKVHWIGFVLANHLSGDLGMALSVIDSFLGTLEKRERGFEEGELVLYKAMLLEQAGRKEEALSWLESQKSFVMDGLAWRTRRAHLLLASEQFEKALEAYRALLAENSENYEYHLGWQCALLRLDSSNSAAMFAQPQASLPSSAAGDLDEAASQQLLAAYGELAGAEPHSLVCEKIPLTFLEGEAFKTRVDAYMRRHLARGLPALGSELAALFRTEDPENGRRIQAKDAYDLRNNKRFQIVQLLVDEYIETLATTGAFPSPTTSVTPCQNGSHPPSSSPSPSTSQVFDVTTTLLWAKYLKVQLLESAGEIPEALILLGECLSACGEDAGAKLDFLQRRARLLKKSGKVTDAAVVMDEARQLDLSDRYLNNQTTKYLLRAGQVEAAQNVIALFAKHEGDPQVYLTDMQCMWYELEWAHATLAEATGPSGGGRALIAKALKRYVAVEKHFADFVEDQFDFHNYCVRKMTLRAYVDVLRLEDGLLAHPYYLAAARGMLDCYMALLEMPKEEEGVEGKDVYAGMTAAEKKKEKAKARKAAKKLEAEAAEKAAAEKATRVANAGGAGGGKEGEEDGKGKSTTHKKGGDGGKGVVDEDPEGMKLIEREPLTEMKRVVAYLTRHAGKVVETHMLAYDVACKRGKALLALQALIRAHALRPMHPDVFRRTVHFWTGMGEGGGEGGKQEWIASLHPTSAAVIDAEKQRLLGEKKNLGSYVTEYVEKARAWSSLPHVLAAARGVALAKTEPGATEAAIGLIREELQKGQCRGLTVKGLRQVVEVVGKELDAGSATVAEMKKLCHRYFPDALEFSC</sequence>
<evidence type="ECO:0000256" key="4">
    <source>
        <dbReference type="SAM" id="MobiDB-lite"/>
    </source>
</evidence>
<keyword evidence="3" id="KW-0175">Coiled coil</keyword>
<evidence type="ECO:0000256" key="3">
    <source>
        <dbReference type="SAM" id="Coils"/>
    </source>
</evidence>
<organism evidence="5 6">
    <name type="scientific">Nannochloropsis salina CCMP1776</name>
    <dbReference type="NCBI Taxonomy" id="1027361"/>
    <lineage>
        <taxon>Eukaryota</taxon>
        <taxon>Sar</taxon>
        <taxon>Stramenopiles</taxon>
        <taxon>Ochrophyta</taxon>
        <taxon>Eustigmatophyceae</taxon>
        <taxon>Eustigmatales</taxon>
        <taxon>Monodopsidaceae</taxon>
        <taxon>Microchloropsis</taxon>
        <taxon>Microchloropsis salina</taxon>
    </lineage>
</organism>
<keyword evidence="2" id="KW-0802">TPR repeat</keyword>
<feature type="region of interest" description="Disordered" evidence="4">
    <location>
        <begin position="704"/>
        <end position="744"/>
    </location>
</feature>
<keyword evidence="6" id="KW-1185">Reference proteome</keyword>
<dbReference type="PANTHER" id="PTHR22767">
    <property type="entry name" value="N-TERMINAL ACETYLTRANSFERASE-RELATED"/>
    <property type="match status" value="1"/>
</dbReference>
<dbReference type="EMBL" id="SDOX01000005">
    <property type="protein sequence ID" value="TFJ87886.1"/>
    <property type="molecule type" value="Genomic_DNA"/>
</dbReference>
<dbReference type="PANTHER" id="PTHR22767:SF2">
    <property type="entry name" value="N(ALPHA)-ACETYLTRANSFERASE 15_16, ISOFORM A"/>
    <property type="match status" value="1"/>
</dbReference>
<reference evidence="5 6" key="1">
    <citation type="submission" date="2019-01" db="EMBL/GenBank/DDBJ databases">
        <title>Nuclear Genome Assembly of the Microalgal Biofuel strain Nannochloropsis salina CCMP1776.</title>
        <authorList>
            <person name="Hovde B."/>
        </authorList>
    </citation>
    <scope>NUCLEOTIDE SEQUENCE [LARGE SCALE GENOMIC DNA]</scope>
    <source>
        <strain evidence="5 6">CCMP1776</strain>
    </source>
</reference>
<dbReference type="InterPro" id="IPR011990">
    <property type="entry name" value="TPR-like_helical_dom_sf"/>
</dbReference>
<feature type="region of interest" description="Disordered" evidence="4">
    <location>
        <begin position="412"/>
        <end position="436"/>
    </location>
</feature>
<dbReference type="SMART" id="SM00028">
    <property type="entry name" value="TPR"/>
    <property type="match status" value="3"/>
</dbReference>
<dbReference type="Gene3D" id="1.25.40.1010">
    <property type="match status" value="1"/>
</dbReference>
<evidence type="ECO:0000256" key="2">
    <source>
        <dbReference type="ARBA" id="ARBA00022803"/>
    </source>
</evidence>
<feature type="compositionally biased region" description="Low complexity" evidence="4">
    <location>
        <begin position="424"/>
        <end position="436"/>
    </location>
</feature>
<dbReference type="Gene3D" id="1.25.40.1040">
    <property type="match status" value="1"/>
</dbReference>
<feature type="compositionally biased region" description="Polar residues" evidence="4">
    <location>
        <begin position="412"/>
        <end position="423"/>
    </location>
</feature>
<dbReference type="OrthoDB" id="10263032at2759"/>
<proteinExistence type="predicted"/>
<dbReference type="PIRSF" id="PIRSF000422">
    <property type="entry name" value="N-terminal-AcTrfase-A_aux_su"/>
    <property type="match status" value="1"/>
</dbReference>
<evidence type="ECO:0000313" key="6">
    <source>
        <dbReference type="Proteomes" id="UP000355283"/>
    </source>
</evidence>
<comment type="caution">
    <text evidence="5">The sequence shown here is derived from an EMBL/GenBank/DDBJ whole genome shotgun (WGS) entry which is preliminary data.</text>
</comment>
<accession>A0A4D9D999</accession>
<dbReference type="InterPro" id="IPR019734">
    <property type="entry name" value="TPR_rpt"/>
</dbReference>
<gene>
    <name evidence="5" type="ORF">NSK_001233</name>
</gene>
<dbReference type="Proteomes" id="UP000355283">
    <property type="component" value="Unassembled WGS sequence"/>
</dbReference>
<name>A0A4D9D999_9STRA</name>
<feature type="coiled-coil region" evidence="3">
    <location>
        <begin position="672"/>
        <end position="704"/>
    </location>
</feature>
<dbReference type="Pfam" id="PF12569">
    <property type="entry name" value="NatA_aux_su"/>
    <property type="match status" value="1"/>
</dbReference>
<dbReference type="GO" id="GO:0005737">
    <property type="term" value="C:cytoplasm"/>
    <property type="evidence" value="ECO:0007669"/>
    <property type="project" value="TreeGrafter"/>
</dbReference>
<evidence type="ECO:0000256" key="1">
    <source>
        <dbReference type="ARBA" id="ARBA00022737"/>
    </source>
</evidence>
<dbReference type="SUPFAM" id="SSF48452">
    <property type="entry name" value="TPR-like"/>
    <property type="match status" value="3"/>
</dbReference>
<dbReference type="AlphaFoldDB" id="A0A4D9D999"/>
<evidence type="ECO:0000313" key="5">
    <source>
        <dbReference type="EMBL" id="TFJ87886.1"/>
    </source>
</evidence>